<keyword evidence="5" id="KW-1017">Isopeptide bond</keyword>
<comment type="subcellular location">
    <subcellularLocation>
        <location evidence="1">Cytoplasm</location>
        <location evidence="1">Cytoskeleton</location>
        <location evidence="1">Microtubule organizing center</location>
        <location evidence="1">Centrosome</location>
    </subcellularLocation>
    <subcellularLocation>
        <location evidence="2">Cytoplasm</location>
        <location evidence="2">Cytoskeleton</location>
        <location evidence="2">Stress fiber</location>
    </subcellularLocation>
    <subcellularLocation>
        <location evidence="3">Cytoplasm</location>
        <location evidence="3">Myofibril</location>
    </subcellularLocation>
</comment>
<evidence type="ECO:0000256" key="10">
    <source>
        <dbReference type="ARBA" id="ARBA00023212"/>
    </source>
</evidence>
<keyword evidence="6" id="KW-0597">Phosphoprotein</keyword>
<evidence type="ECO:0000256" key="9">
    <source>
        <dbReference type="ARBA" id="ARBA00023054"/>
    </source>
</evidence>
<evidence type="ECO:0000256" key="6">
    <source>
        <dbReference type="ARBA" id="ARBA00022553"/>
    </source>
</evidence>
<keyword evidence="9" id="KW-0175">Coiled coil</keyword>
<keyword evidence="8" id="KW-0007">Acetylation</keyword>
<dbReference type="STRING" id="215637.A0A4P9ZZY5"/>
<evidence type="ECO:0000256" key="12">
    <source>
        <dbReference type="ARBA" id="ARBA00034864"/>
    </source>
</evidence>
<evidence type="ECO:0000256" key="7">
    <source>
        <dbReference type="ARBA" id="ARBA00022843"/>
    </source>
</evidence>
<evidence type="ECO:0000256" key="4">
    <source>
        <dbReference type="ARBA" id="ARBA00022490"/>
    </source>
</evidence>
<reference evidence="16" key="1">
    <citation type="journal article" date="2018" name="Nat. Microbiol.">
        <title>Leveraging single-cell genomics to expand the fungal tree of life.</title>
        <authorList>
            <person name="Ahrendt S.R."/>
            <person name="Quandt C.A."/>
            <person name="Ciobanu D."/>
            <person name="Clum A."/>
            <person name="Salamov A."/>
            <person name="Andreopoulos B."/>
            <person name="Cheng J.F."/>
            <person name="Woyke T."/>
            <person name="Pelin A."/>
            <person name="Henrissat B."/>
            <person name="Reynolds N.K."/>
            <person name="Benny G.L."/>
            <person name="Smith M.E."/>
            <person name="James T.Y."/>
            <person name="Grigoriev I.V."/>
        </authorList>
    </citation>
    <scope>NUCLEOTIDE SEQUENCE [LARGE SCALE GENOMIC DNA]</scope>
    <source>
        <strain evidence="16">RSA 468</strain>
    </source>
</reference>
<dbReference type="InterPro" id="IPR008603">
    <property type="entry name" value="DCTN4"/>
</dbReference>
<sequence length="410" mass="46097">RCARNCFECPRCFHNLLVVEDTDQLTAPPFMSSTASSPREGSPYYLQCTLCRWSSRDIGMAFEKQTGLAGQMQKLDQFQAPLREFDHLKSHLESMLRTHQAGLYSSSTRGLTALNQPGTDASSGPPTYEALHHSPEDDDMVNELMNLRTVDDIATVAQRVRQSQAGNYLIRQHAPQRVALRSKRSKRCRGCRHILIKPEQKAQVTRFKIKFIAMNFVPTITIVRNPILYTPQRRHRCAIRFVNPQYHETRIQLAIPDDYPNRLAQVTILAPSFDVSAYNDIWEYDQNQDGGDDGGSDQDSIDGLDGDDDRQKRLLTTGIYDRKANETAIVLEVTPLQPVPNLIIPLHVSFNYTLDNLTDDEGSVSDSEPDSKAAAGRTDGGSATAKAKGKPNLPRRECGFWTYLNLGRVE</sequence>
<evidence type="ECO:0000256" key="5">
    <source>
        <dbReference type="ARBA" id="ARBA00022499"/>
    </source>
</evidence>
<evidence type="ECO:0000256" key="14">
    <source>
        <dbReference type="SAM" id="MobiDB-lite"/>
    </source>
</evidence>
<feature type="non-terminal residue" evidence="15">
    <location>
        <position position="410"/>
    </location>
</feature>
<dbReference type="GO" id="GO:0005869">
    <property type="term" value="C:dynactin complex"/>
    <property type="evidence" value="ECO:0007669"/>
    <property type="project" value="InterPro"/>
</dbReference>
<keyword evidence="7" id="KW-0832">Ubl conjugation</keyword>
<dbReference type="Pfam" id="PF05502">
    <property type="entry name" value="Dynactin_p62"/>
    <property type="match status" value="2"/>
</dbReference>
<protein>
    <recommendedName>
        <fullName evidence="12">Dynactin subunit 4</fullName>
    </recommendedName>
</protein>
<dbReference type="EMBL" id="ML002306">
    <property type="protein sequence ID" value="RKP39018.1"/>
    <property type="molecule type" value="Genomic_DNA"/>
</dbReference>
<evidence type="ECO:0000256" key="1">
    <source>
        <dbReference type="ARBA" id="ARBA00004300"/>
    </source>
</evidence>
<feature type="compositionally biased region" description="Acidic residues" evidence="14">
    <location>
        <begin position="290"/>
        <end position="308"/>
    </location>
</feature>
<evidence type="ECO:0000256" key="13">
    <source>
        <dbReference type="ARBA" id="ARBA00093507"/>
    </source>
</evidence>
<dbReference type="PANTHER" id="PTHR13034:SF2">
    <property type="entry name" value="DYNACTIN SUBUNIT 4"/>
    <property type="match status" value="1"/>
</dbReference>
<dbReference type="AlphaFoldDB" id="A0A4P9ZZY5"/>
<gene>
    <name evidence="15" type="ORF">BJ085DRAFT_3297</name>
</gene>
<feature type="non-terminal residue" evidence="15">
    <location>
        <position position="1"/>
    </location>
</feature>
<keyword evidence="4" id="KW-0963">Cytoplasm</keyword>
<evidence type="ECO:0000313" key="16">
    <source>
        <dbReference type="Proteomes" id="UP000268162"/>
    </source>
</evidence>
<feature type="region of interest" description="Disordered" evidence="14">
    <location>
        <begin position="284"/>
        <end position="309"/>
    </location>
</feature>
<organism evidence="15 16">
    <name type="scientific">Dimargaris cristalligena</name>
    <dbReference type="NCBI Taxonomy" id="215637"/>
    <lineage>
        <taxon>Eukaryota</taxon>
        <taxon>Fungi</taxon>
        <taxon>Fungi incertae sedis</taxon>
        <taxon>Zoopagomycota</taxon>
        <taxon>Kickxellomycotina</taxon>
        <taxon>Dimargaritomycetes</taxon>
        <taxon>Dimargaritales</taxon>
        <taxon>Dimargaritaceae</taxon>
        <taxon>Dimargaris</taxon>
    </lineage>
</organism>
<comment type="subunit">
    <text evidence="13">Subunit of dynactin, a multiprotein complex part of a tripartite complex with dynein and a adapter, such as BICDL1, BICD2 or HOOK3. The dynactin complex is built around ACTR1A/ACTB filament and consists of an actin-related filament composed of a shoulder domain, a pointed end and a barbed end. Its length is defined by its flexible shoulder domain. The soulder is composed of 2 DCTN1 subunits, 4 DCTN2 and 2 DCTN3. The 4 DCNT2 (via N-terminus) bind the ACTR1A filament and act as molecular rulers to determine the length. The pointed end is important for binding dynein-dynactin cargo adapters. Consists of 4 subunits: ACTR10, DCNT4, DCTN5 and DCTN6. The barbed end is composed of a CAPZA1:CAPZB heterodimers, which binds ACTR1A/ACTB filament and dynactin and stabilizes dynactin. Interacts with ATP7B, but not ATP7A, in a copper-dependent manner. Interacts with ANK2; this interaction is required for localization at costameres. Interacts with N4BP2L1.</text>
</comment>
<feature type="region of interest" description="Disordered" evidence="14">
    <location>
        <begin position="360"/>
        <end position="392"/>
    </location>
</feature>
<evidence type="ECO:0000256" key="8">
    <source>
        <dbReference type="ARBA" id="ARBA00022990"/>
    </source>
</evidence>
<evidence type="ECO:0000256" key="11">
    <source>
        <dbReference type="ARBA" id="ARBA00034776"/>
    </source>
</evidence>
<dbReference type="PANTHER" id="PTHR13034">
    <property type="entry name" value="DYNACTIN P62 SUBUNIT"/>
    <property type="match status" value="1"/>
</dbReference>
<proteinExistence type="inferred from homology"/>
<evidence type="ECO:0000256" key="3">
    <source>
        <dbReference type="ARBA" id="ARBA00004657"/>
    </source>
</evidence>
<keyword evidence="16" id="KW-1185">Reference proteome</keyword>
<evidence type="ECO:0000313" key="15">
    <source>
        <dbReference type="EMBL" id="RKP39018.1"/>
    </source>
</evidence>
<evidence type="ECO:0000256" key="2">
    <source>
        <dbReference type="ARBA" id="ARBA00004529"/>
    </source>
</evidence>
<accession>A0A4P9ZZY5</accession>
<keyword evidence="10" id="KW-0206">Cytoskeleton</keyword>
<name>A0A4P9ZZY5_9FUNG</name>
<comment type="similarity">
    <text evidence="11">Belongs to the dynactin subunit 4 family.</text>
</comment>
<dbReference type="Proteomes" id="UP000268162">
    <property type="component" value="Unassembled WGS sequence"/>
</dbReference>
<dbReference type="GO" id="GO:0001725">
    <property type="term" value="C:stress fiber"/>
    <property type="evidence" value="ECO:0007669"/>
    <property type="project" value="UniProtKB-SubCell"/>
</dbReference>